<dbReference type="InterPro" id="IPR036514">
    <property type="entry name" value="SGNH_hydro_sf"/>
</dbReference>
<keyword evidence="1" id="KW-0732">Signal</keyword>
<accession>A0AAW0N3N2</accession>
<evidence type="ECO:0000313" key="2">
    <source>
        <dbReference type="EMBL" id="KAK7889138.1"/>
    </source>
</evidence>
<dbReference type="Gene3D" id="3.40.50.1110">
    <property type="entry name" value="SGNH hydrolase"/>
    <property type="match status" value="1"/>
</dbReference>
<organism evidence="2 3">
    <name type="scientific">Mugilogobius chulae</name>
    <name type="common">yellowstripe goby</name>
    <dbReference type="NCBI Taxonomy" id="88201"/>
    <lineage>
        <taxon>Eukaryota</taxon>
        <taxon>Metazoa</taxon>
        <taxon>Chordata</taxon>
        <taxon>Craniata</taxon>
        <taxon>Vertebrata</taxon>
        <taxon>Euteleostomi</taxon>
        <taxon>Actinopterygii</taxon>
        <taxon>Neopterygii</taxon>
        <taxon>Teleostei</taxon>
        <taxon>Neoteleostei</taxon>
        <taxon>Acanthomorphata</taxon>
        <taxon>Gobiaria</taxon>
        <taxon>Gobiiformes</taxon>
        <taxon>Gobioidei</taxon>
        <taxon>Gobiidae</taxon>
        <taxon>Gobionellinae</taxon>
        <taxon>Mugilogobius</taxon>
    </lineage>
</organism>
<keyword evidence="3" id="KW-1185">Reference proteome</keyword>
<evidence type="ECO:0000256" key="1">
    <source>
        <dbReference type="SAM" id="SignalP"/>
    </source>
</evidence>
<gene>
    <name evidence="2" type="ORF">WMY93_024698</name>
</gene>
<dbReference type="CDD" id="cd00229">
    <property type="entry name" value="SGNH_hydrolase"/>
    <property type="match status" value="1"/>
</dbReference>
<feature type="signal peptide" evidence="1">
    <location>
        <begin position="1"/>
        <end position="16"/>
    </location>
</feature>
<dbReference type="Proteomes" id="UP001460270">
    <property type="component" value="Unassembled WGS sequence"/>
</dbReference>
<comment type="caution">
    <text evidence="2">The sequence shown here is derived from an EMBL/GenBank/DDBJ whole genome shotgun (WGS) entry which is preliminary data.</text>
</comment>
<dbReference type="AlphaFoldDB" id="A0AAW0N3N2"/>
<feature type="chain" id="PRO_5043799525" description="SGNH hydrolase-type esterase domain-containing protein" evidence="1">
    <location>
        <begin position="17"/>
        <end position="211"/>
    </location>
</feature>
<sequence length="211" mass="23688">MLSTCWLFCLHSAVQLKPSGLGSETVWIIGDGHVRNAAQRAAVTKGCHLSLPNTVIRWFGRASLRWEGLVPFFNESLRGRAVPDILLINCGGNDLGVLKSVKMVNVMREDLLQLHQLHPRMKIIFSALPQRRQYSGKLEKARKFVNSVMRTLMEQVQGAAVDHPNIRYDNQELFMKDGAHFSLKGYDIFIDNLTNCLKTAAVGVNNNKLTT</sequence>
<evidence type="ECO:0000313" key="3">
    <source>
        <dbReference type="Proteomes" id="UP001460270"/>
    </source>
</evidence>
<protein>
    <recommendedName>
        <fullName evidence="4">SGNH hydrolase-type esterase domain-containing protein</fullName>
    </recommendedName>
</protein>
<proteinExistence type="predicted"/>
<dbReference type="EMBL" id="JBBPFD010000018">
    <property type="protein sequence ID" value="KAK7889138.1"/>
    <property type="molecule type" value="Genomic_DNA"/>
</dbReference>
<dbReference type="SUPFAM" id="SSF52266">
    <property type="entry name" value="SGNH hydrolase"/>
    <property type="match status" value="1"/>
</dbReference>
<name>A0AAW0N3N2_9GOBI</name>
<reference evidence="3" key="1">
    <citation type="submission" date="2024-04" db="EMBL/GenBank/DDBJ databases">
        <title>Salinicola lusitanus LLJ914,a marine bacterium isolated from the Okinawa Trough.</title>
        <authorList>
            <person name="Li J."/>
        </authorList>
    </citation>
    <scope>NUCLEOTIDE SEQUENCE [LARGE SCALE GENOMIC DNA]</scope>
</reference>
<evidence type="ECO:0008006" key="4">
    <source>
        <dbReference type="Google" id="ProtNLM"/>
    </source>
</evidence>